<dbReference type="GO" id="GO:0044548">
    <property type="term" value="F:S100 protein binding"/>
    <property type="evidence" value="ECO:0007669"/>
    <property type="project" value="InterPro"/>
</dbReference>
<proteinExistence type="predicted"/>
<evidence type="ECO:0000313" key="15">
    <source>
        <dbReference type="RefSeq" id="XP_028139173.1"/>
    </source>
</evidence>
<dbReference type="SUPFAM" id="SSF140106">
    <property type="entry name" value="Calcyclin-binding protein-like"/>
    <property type="match status" value="1"/>
</dbReference>
<evidence type="ECO:0000256" key="5">
    <source>
        <dbReference type="ARBA" id="ARBA00022553"/>
    </source>
</evidence>
<keyword evidence="14" id="KW-1185">Reference proteome</keyword>
<dbReference type="GO" id="GO:0007507">
    <property type="term" value="P:heart development"/>
    <property type="evidence" value="ECO:0007669"/>
    <property type="project" value="TreeGrafter"/>
</dbReference>
<name>A0A6P7G295_DIAVI</name>
<dbReference type="Gene3D" id="2.60.40.790">
    <property type="match status" value="1"/>
</dbReference>
<feature type="domain" description="CS" evidence="12">
    <location>
        <begin position="75"/>
        <end position="168"/>
    </location>
</feature>
<feature type="compositionally biased region" description="Basic and acidic residues" evidence="10">
    <location>
        <begin position="171"/>
        <end position="189"/>
    </location>
</feature>
<dbReference type="InterPro" id="IPR037893">
    <property type="entry name" value="CS_CacyBP"/>
</dbReference>
<dbReference type="InterPro" id="IPR008978">
    <property type="entry name" value="HSP20-like_chaperone"/>
</dbReference>
<dbReference type="OrthoDB" id="164025at2759"/>
<dbReference type="GO" id="GO:0015631">
    <property type="term" value="F:tubulin binding"/>
    <property type="evidence" value="ECO:0007669"/>
    <property type="project" value="InterPro"/>
</dbReference>
<protein>
    <recommendedName>
        <fullName evidence="3">Calcyclin-binding protein</fullName>
    </recommendedName>
</protein>
<dbReference type="InterPro" id="IPR007052">
    <property type="entry name" value="CS_dom"/>
</dbReference>
<dbReference type="FunFam" id="2.60.40.790:FF:000006">
    <property type="entry name" value="calcyclin-binding protein-like"/>
    <property type="match status" value="1"/>
</dbReference>
<keyword evidence="4" id="KW-0963">Cytoplasm</keyword>
<dbReference type="Pfam" id="PF09032">
    <property type="entry name" value="Siah-Interact_N"/>
    <property type="match status" value="1"/>
</dbReference>
<dbReference type="GO" id="GO:0031625">
    <property type="term" value="F:ubiquitin protein ligase binding"/>
    <property type="evidence" value="ECO:0007669"/>
    <property type="project" value="InterPro"/>
</dbReference>
<dbReference type="InterPro" id="IPR037201">
    <property type="entry name" value="CacyBP_N"/>
</dbReference>
<evidence type="ECO:0000256" key="9">
    <source>
        <dbReference type="ARBA" id="ARBA00025145"/>
    </source>
</evidence>
<comment type="subcellular location">
    <subcellularLocation>
        <location evidence="2">Cytoplasm</location>
    </subcellularLocation>
    <subcellularLocation>
        <location evidence="1">Nucleus</location>
    </subcellularLocation>
</comment>
<evidence type="ECO:0000256" key="3">
    <source>
        <dbReference type="ARBA" id="ARBA00015702"/>
    </source>
</evidence>
<feature type="region of interest" description="Disordered" evidence="10">
    <location>
        <begin position="171"/>
        <end position="191"/>
    </location>
</feature>
<evidence type="ECO:0000256" key="6">
    <source>
        <dbReference type="ARBA" id="ARBA00022786"/>
    </source>
</evidence>
<dbReference type="GeneID" id="114333481"/>
<dbReference type="SUPFAM" id="SSF49764">
    <property type="entry name" value="HSP20-like chaperones"/>
    <property type="match status" value="1"/>
</dbReference>
<dbReference type="Gene3D" id="4.10.860.10">
    <property type="entry name" value="UVR domain"/>
    <property type="match status" value="1"/>
</dbReference>
<keyword evidence="8" id="KW-0539">Nucleus</keyword>
<keyword evidence="6" id="KW-0833">Ubl conjugation pathway</keyword>
<keyword evidence="7" id="KW-0007">Acetylation</keyword>
<dbReference type="EnsemblMetazoa" id="XM_028283372.2">
    <property type="protein sequence ID" value="XP_028139173.1"/>
    <property type="gene ID" value="LOC114333481"/>
</dbReference>
<dbReference type="RefSeq" id="XP_028139173.1">
    <property type="nucleotide sequence ID" value="XM_028283372.1"/>
</dbReference>
<feature type="domain" description="SGS" evidence="11">
    <location>
        <begin position="153"/>
        <end position="229"/>
    </location>
</feature>
<reference evidence="13" key="2">
    <citation type="submission" date="2025-05" db="UniProtKB">
        <authorList>
            <consortium name="EnsemblMetazoa"/>
        </authorList>
    </citation>
    <scope>IDENTIFICATION</scope>
</reference>
<evidence type="ECO:0000256" key="8">
    <source>
        <dbReference type="ARBA" id="ARBA00023242"/>
    </source>
</evidence>
<dbReference type="InterPro" id="IPR052289">
    <property type="entry name" value="Calcyclin-binding_UBL-bridge"/>
</dbReference>
<comment type="function">
    <text evidence="9">May be involved in calcium-dependent ubiquitination and subsequent proteasomal degradation of target proteins. Probably serves as a molecular bridge in ubiquitin E3 complexes. Participates in the ubiquitin-mediated degradation of beta-catenin (CTNNB1).</text>
</comment>
<accession>A0A6P7G295</accession>
<evidence type="ECO:0000259" key="12">
    <source>
        <dbReference type="PROSITE" id="PS51203"/>
    </source>
</evidence>
<dbReference type="InParanoid" id="A0A6P7G295"/>
<keyword evidence="5" id="KW-0597">Phosphoprotein</keyword>
<gene>
    <name evidence="15" type="primary">LOC114333481</name>
</gene>
<dbReference type="GO" id="GO:0005634">
    <property type="term" value="C:nucleus"/>
    <property type="evidence" value="ECO:0007669"/>
    <property type="project" value="UniProtKB-SubCell"/>
</dbReference>
<dbReference type="CDD" id="cd06468">
    <property type="entry name" value="p23_CacyBP"/>
    <property type="match status" value="1"/>
</dbReference>
<evidence type="ECO:0000256" key="2">
    <source>
        <dbReference type="ARBA" id="ARBA00004496"/>
    </source>
</evidence>
<evidence type="ECO:0000313" key="13">
    <source>
        <dbReference type="EnsemblMetazoa" id="XP_028139173.1"/>
    </source>
</evidence>
<dbReference type="PROSITE" id="PS51048">
    <property type="entry name" value="SGS"/>
    <property type="match status" value="1"/>
</dbReference>
<dbReference type="FunCoup" id="A0A6P7G295">
    <property type="interactions" value="2259"/>
</dbReference>
<dbReference type="InterPro" id="IPR007699">
    <property type="entry name" value="SGS_dom"/>
</dbReference>
<dbReference type="Pfam" id="PF04969">
    <property type="entry name" value="CS"/>
    <property type="match status" value="1"/>
</dbReference>
<organism evidence="15">
    <name type="scientific">Diabrotica virgifera virgifera</name>
    <name type="common">western corn rootworm</name>
    <dbReference type="NCBI Taxonomy" id="50390"/>
    <lineage>
        <taxon>Eukaryota</taxon>
        <taxon>Metazoa</taxon>
        <taxon>Ecdysozoa</taxon>
        <taxon>Arthropoda</taxon>
        <taxon>Hexapoda</taxon>
        <taxon>Insecta</taxon>
        <taxon>Pterygota</taxon>
        <taxon>Neoptera</taxon>
        <taxon>Endopterygota</taxon>
        <taxon>Coleoptera</taxon>
        <taxon>Polyphaga</taxon>
        <taxon>Cucujiformia</taxon>
        <taxon>Chrysomeloidea</taxon>
        <taxon>Chrysomelidae</taxon>
        <taxon>Galerucinae</taxon>
        <taxon>Diabroticina</taxon>
        <taxon>Diabroticites</taxon>
        <taxon>Diabrotica</taxon>
    </lineage>
</organism>
<dbReference type="PANTHER" id="PTHR13164:SF3">
    <property type="entry name" value="CALCYCLIN-BINDING PROTEIN"/>
    <property type="match status" value="1"/>
</dbReference>
<evidence type="ECO:0000259" key="11">
    <source>
        <dbReference type="PROSITE" id="PS51048"/>
    </source>
</evidence>
<evidence type="ECO:0000256" key="4">
    <source>
        <dbReference type="ARBA" id="ARBA00022490"/>
    </source>
</evidence>
<evidence type="ECO:0000313" key="14">
    <source>
        <dbReference type="Proteomes" id="UP001652700"/>
    </source>
</evidence>
<dbReference type="GO" id="GO:0005737">
    <property type="term" value="C:cytoplasm"/>
    <property type="evidence" value="ECO:0007669"/>
    <property type="project" value="UniProtKB-SubCell"/>
</dbReference>
<dbReference type="PANTHER" id="PTHR13164">
    <property type="entry name" value="CALICYLIN BINDING PROTEIN"/>
    <property type="match status" value="1"/>
</dbReference>
<reference evidence="15" key="1">
    <citation type="submission" date="2025-04" db="UniProtKB">
        <authorList>
            <consortium name="RefSeq"/>
        </authorList>
    </citation>
    <scope>IDENTIFICATION</scope>
    <source>
        <tissue evidence="15">Whole insect</tissue>
    </source>
</reference>
<dbReference type="Proteomes" id="UP001652700">
    <property type="component" value="Unplaced"/>
</dbReference>
<dbReference type="AlphaFoldDB" id="A0A6P7G295"/>
<evidence type="ECO:0000256" key="1">
    <source>
        <dbReference type="ARBA" id="ARBA00004123"/>
    </source>
</evidence>
<evidence type="ECO:0000256" key="10">
    <source>
        <dbReference type="SAM" id="MobiDB-lite"/>
    </source>
</evidence>
<dbReference type="InterPro" id="IPR015120">
    <property type="entry name" value="Siah-Interact_N"/>
</dbReference>
<evidence type="ECO:0000256" key="7">
    <source>
        <dbReference type="ARBA" id="ARBA00022990"/>
    </source>
</evidence>
<dbReference type="KEGG" id="dvv:114333481"/>
<dbReference type="PROSITE" id="PS51203">
    <property type="entry name" value="CS"/>
    <property type="match status" value="1"/>
</dbReference>
<sequence>MTMEKITELKKDIAELESLEKQATRQKNKDILSIEIRKLVSEVVLLEEKLKTQSNPVTSPIASPSTGTVNKRYQVKINNYAWDQSDKYVKFYITLKNVQSVPAENVSCEFTAKTVSLTVTDLDNKDHSWQIKNLLKNIDPVKSTWKVKTDMVLINAAKTSSDNWSHVTEWEKKASDSKAPKMDTDKLDPSEGLMSLMKNMYDSGDDEMKRTIAKAWTESQGKNQAASFM</sequence>